<dbReference type="InterPro" id="IPR008930">
    <property type="entry name" value="Terpenoid_cyclase/PrenylTrfase"/>
</dbReference>
<sequence>MKKTKLLVLSVASLLTFGAMAPAITSQAAVKTASTSYQKSKNKALYTYAKKMMAKNRTGLSGKTAYIFSKKAYKTTGAAAGYSDLLVGLKGHGYKFTKNQKNLVAKNLVVNSKSTAADLATAIMGLKAVGLNPTNFKPAGAKKSMNLVSQLYRQSMTKQTVNVQSQSLIALSASSSFKRPANAKFTKASLSNAIVKTQQSNNGWGYSNNLATVDSDTTSMAVIGLTRGKTNSSAVTGAITKGQTYLKNAVYPSGSYGYTFQGKNTPNANSTAEVVIAFSTNLNTLKFVNNSTKANQAASSLRAMLGYVNKTGSIKGAYSQLLGVGQVNLATAAYQQAQKKHSVYTLN</sequence>
<dbReference type="Proteomes" id="UP000052013">
    <property type="component" value="Unassembled WGS sequence"/>
</dbReference>
<proteinExistence type="predicted"/>
<dbReference type="RefSeq" id="WP_057866274.1">
    <property type="nucleotide sequence ID" value="NZ_AZEY01000108.1"/>
</dbReference>
<name>A0A0R1RZT0_9LACO</name>
<dbReference type="STRING" id="1423739.FC85_GL001995"/>
<dbReference type="EMBL" id="AZEY01000108">
    <property type="protein sequence ID" value="KRL62486.1"/>
    <property type="molecule type" value="Genomic_DNA"/>
</dbReference>
<keyword evidence="1" id="KW-0732">Signal</keyword>
<protein>
    <recommendedName>
        <fullName evidence="4">Fucose-binding lectin II</fullName>
    </recommendedName>
</protein>
<accession>A0A0R1RZT0</accession>
<dbReference type="PATRIC" id="fig|1423739.3.peg.2081"/>
<feature type="chain" id="PRO_5038653694" description="Fucose-binding lectin II" evidence="1">
    <location>
        <begin position="22"/>
        <end position="347"/>
    </location>
</feature>
<evidence type="ECO:0000313" key="2">
    <source>
        <dbReference type="EMBL" id="KRL62486.1"/>
    </source>
</evidence>
<comment type="caution">
    <text evidence="2">The sequence shown here is derived from an EMBL/GenBank/DDBJ whole genome shotgun (WGS) entry which is preliminary data.</text>
</comment>
<organism evidence="2 3">
    <name type="scientific">Lentilactobacillus diolivorans DSM 14421</name>
    <dbReference type="NCBI Taxonomy" id="1423739"/>
    <lineage>
        <taxon>Bacteria</taxon>
        <taxon>Bacillati</taxon>
        <taxon>Bacillota</taxon>
        <taxon>Bacilli</taxon>
        <taxon>Lactobacillales</taxon>
        <taxon>Lactobacillaceae</taxon>
        <taxon>Lentilactobacillus</taxon>
    </lineage>
</organism>
<dbReference type="SUPFAM" id="SSF48239">
    <property type="entry name" value="Terpenoid cyclases/Protein prenyltransferases"/>
    <property type="match status" value="1"/>
</dbReference>
<gene>
    <name evidence="2" type="ORF">FC85_GL001995</name>
</gene>
<feature type="signal peptide" evidence="1">
    <location>
        <begin position="1"/>
        <end position="21"/>
    </location>
</feature>
<reference evidence="2 3" key="1">
    <citation type="journal article" date="2015" name="Genome Announc.">
        <title>Expanding the biotechnology potential of lactobacilli through comparative genomics of 213 strains and associated genera.</title>
        <authorList>
            <person name="Sun Z."/>
            <person name="Harris H.M."/>
            <person name="McCann A."/>
            <person name="Guo C."/>
            <person name="Argimon S."/>
            <person name="Zhang W."/>
            <person name="Yang X."/>
            <person name="Jeffery I.B."/>
            <person name="Cooney J.C."/>
            <person name="Kagawa T.F."/>
            <person name="Liu W."/>
            <person name="Song Y."/>
            <person name="Salvetti E."/>
            <person name="Wrobel A."/>
            <person name="Rasinkangas P."/>
            <person name="Parkhill J."/>
            <person name="Rea M.C."/>
            <person name="O'Sullivan O."/>
            <person name="Ritari J."/>
            <person name="Douillard F.P."/>
            <person name="Paul Ross R."/>
            <person name="Yang R."/>
            <person name="Briner A.E."/>
            <person name="Felis G.E."/>
            <person name="de Vos W.M."/>
            <person name="Barrangou R."/>
            <person name="Klaenhammer T.R."/>
            <person name="Caufield P.W."/>
            <person name="Cui Y."/>
            <person name="Zhang H."/>
            <person name="O'Toole P.W."/>
        </authorList>
    </citation>
    <scope>NUCLEOTIDE SEQUENCE [LARGE SCALE GENOMIC DNA]</scope>
    <source>
        <strain evidence="2 3">DSM 14421</strain>
    </source>
</reference>
<evidence type="ECO:0008006" key="4">
    <source>
        <dbReference type="Google" id="ProtNLM"/>
    </source>
</evidence>
<dbReference type="AlphaFoldDB" id="A0A0R1RZT0"/>
<evidence type="ECO:0000256" key="1">
    <source>
        <dbReference type="SAM" id="SignalP"/>
    </source>
</evidence>
<evidence type="ECO:0000313" key="3">
    <source>
        <dbReference type="Proteomes" id="UP000052013"/>
    </source>
</evidence>